<gene>
    <name evidence="1" type="ORF">PGLA_07795</name>
</gene>
<accession>A0A168MDH9</accession>
<evidence type="ECO:0000313" key="1">
    <source>
        <dbReference type="EMBL" id="OAB44545.1"/>
    </source>
</evidence>
<name>A0A168MDH9_9BACL</name>
<comment type="caution">
    <text evidence="1">The sequence shown here is derived from an EMBL/GenBank/DDBJ whole genome shotgun (WGS) entry which is preliminary data.</text>
</comment>
<evidence type="ECO:0000313" key="2">
    <source>
        <dbReference type="Proteomes" id="UP000076967"/>
    </source>
</evidence>
<keyword evidence="2" id="KW-1185">Reference proteome</keyword>
<proteinExistence type="predicted"/>
<protein>
    <submittedName>
        <fullName evidence="1">Uncharacterized protein</fullName>
    </submittedName>
</protein>
<organism evidence="1 2">
    <name type="scientific">Paenibacillus glacialis</name>
    <dbReference type="NCBI Taxonomy" id="494026"/>
    <lineage>
        <taxon>Bacteria</taxon>
        <taxon>Bacillati</taxon>
        <taxon>Bacillota</taxon>
        <taxon>Bacilli</taxon>
        <taxon>Bacillales</taxon>
        <taxon>Paenibacillaceae</taxon>
        <taxon>Paenibacillus</taxon>
    </lineage>
</organism>
<reference evidence="1 2" key="1">
    <citation type="submission" date="2016-03" db="EMBL/GenBank/DDBJ databases">
        <title>Draft genome sequence of Paenibacillus glacialis DSM 22343.</title>
        <authorList>
            <person name="Shin S.-K."/>
            <person name="Yi H."/>
        </authorList>
    </citation>
    <scope>NUCLEOTIDE SEQUENCE [LARGE SCALE GENOMIC DNA]</scope>
    <source>
        <strain evidence="1 2">DSM 22343</strain>
    </source>
</reference>
<sequence length="59" mass="6640">MVRGSLGKEVWQVQNGFQVQMRALLFGVLGMEILDTPQQVPLKYLMGSKKIDGQEEIFG</sequence>
<dbReference type="Proteomes" id="UP000076967">
    <property type="component" value="Unassembled WGS sequence"/>
</dbReference>
<dbReference type="EMBL" id="LVJH01000007">
    <property type="protein sequence ID" value="OAB44545.1"/>
    <property type="molecule type" value="Genomic_DNA"/>
</dbReference>
<dbReference type="AlphaFoldDB" id="A0A168MDH9"/>